<dbReference type="EMBL" id="JBHUEY010000006">
    <property type="protein sequence ID" value="MFD1785176.1"/>
    <property type="molecule type" value="Genomic_DNA"/>
</dbReference>
<comment type="caution">
    <text evidence="1">The sequence shown here is derived from an EMBL/GenBank/DDBJ whole genome shotgun (WGS) entry which is preliminary data.</text>
</comment>
<dbReference type="RefSeq" id="WP_377282129.1">
    <property type="nucleotide sequence ID" value="NZ_JBHRSI010000005.1"/>
</dbReference>
<keyword evidence="1" id="KW-0548">Nucleotidyltransferase</keyword>
<dbReference type="EC" id="2.7.7.7" evidence="1"/>
<dbReference type="InterPro" id="IPR036768">
    <property type="entry name" value="PolIII_chi_sf"/>
</dbReference>
<dbReference type="Gene3D" id="3.40.50.10110">
    <property type="entry name" value="DNA polymerase III subunit chi"/>
    <property type="match status" value="1"/>
</dbReference>
<protein>
    <submittedName>
        <fullName evidence="1">DNA polymerase III subunit chi</fullName>
        <ecNumber evidence="1">2.7.7.7</ecNumber>
    </submittedName>
</protein>
<sequence>MTEVWFYHLERSGLEQVLPELLEKTLARGWRALVRAASADRVEHLDGWLWSYRDESFLPHGLAGEPQAERQPILLTTGSENHNGAQALFLLDGAEFGEIDGYERCIVLFDGRDEPALTAARAQWSQAKARGYSCSYWRQAARGWEKQA</sequence>
<organism evidence="1 2">
    <name type="scientific">Phenylobacterium terrae</name>
    <dbReference type="NCBI Taxonomy" id="2665495"/>
    <lineage>
        <taxon>Bacteria</taxon>
        <taxon>Pseudomonadati</taxon>
        <taxon>Pseudomonadota</taxon>
        <taxon>Alphaproteobacteria</taxon>
        <taxon>Caulobacterales</taxon>
        <taxon>Caulobacteraceae</taxon>
        <taxon>Phenylobacterium</taxon>
    </lineage>
</organism>
<evidence type="ECO:0000313" key="2">
    <source>
        <dbReference type="Proteomes" id="UP001597237"/>
    </source>
</evidence>
<keyword evidence="1" id="KW-0808">Transferase</keyword>
<keyword evidence="2" id="KW-1185">Reference proteome</keyword>
<dbReference type="Proteomes" id="UP001597237">
    <property type="component" value="Unassembled WGS sequence"/>
</dbReference>
<dbReference type="InterPro" id="IPR007459">
    <property type="entry name" value="DNA_pol3_chi"/>
</dbReference>
<accession>A0ABW4N5B0</accession>
<dbReference type="Pfam" id="PF04364">
    <property type="entry name" value="DNA_pol3_chi"/>
    <property type="match status" value="1"/>
</dbReference>
<dbReference type="GO" id="GO:0003887">
    <property type="term" value="F:DNA-directed DNA polymerase activity"/>
    <property type="evidence" value="ECO:0007669"/>
    <property type="project" value="UniProtKB-EC"/>
</dbReference>
<dbReference type="SUPFAM" id="SSF102400">
    <property type="entry name" value="DNA polymerase III chi subunit"/>
    <property type="match status" value="1"/>
</dbReference>
<dbReference type="PANTHER" id="PTHR38767:SF1">
    <property type="entry name" value="DNA POLYMERASE III SUBUNIT CHI"/>
    <property type="match status" value="1"/>
</dbReference>
<dbReference type="PANTHER" id="PTHR38767">
    <property type="entry name" value="DNA POLYMERASE III SUBUNIT CHI"/>
    <property type="match status" value="1"/>
</dbReference>
<name>A0ABW4N5B0_9CAUL</name>
<reference evidence="2" key="1">
    <citation type="journal article" date="2019" name="Int. J. Syst. Evol. Microbiol.">
        <title>The Global Catalogue of Microorganisms (GCM) 10K type strain sequencing project: providing services to taxonomists for standard genome sequencing and annotation.</title>
        <authorList>
            <consortium name="The Broad Institute Genomics Platform"/>
            <consortium name="The Broad Institute Genome Sequencing Center for Infectious Disease"/>
            <person name="Wu L."/>
            <person name="Ma J."/>
        </authorList>
    </citation>
    <scope>NUCLEOTIDE SEQUENCE [LARGE SCALE GENOMIC DNA]</scope>
    <source>
        <strain evidence="2">DFY28</strain>
    </source>
</reference>
<evidence type="ECO:0000313" key="1">
    <source>
        <dbReference type="EMBL" id="MFD1785176.1"/>
    </source>
</evidence>
<dbReference type="NCBIfam" id="NF004347">
    <property type="entry name" value="PRK05728.1-4"/>
    <property type="match status" value="1"/>
</dbReference>
<gene>
    <name evidence="1" type="ORF">ACFSC0_17380</name>
</gene>
<proteinExistence type="predicted"/>